<dbReference type="InterPro" id="IPR006626">
    <property type="entry name" value="PbH1"/>
</dbReference>
<feature type="domain" description="Right handed beta helix" evidence="2">
    <location>
        <begin position="102"/>
        <end position="225"/>
    </location>
</feature>
<dbReference type="SMART" id="SM00710">
    <property type="entry name" value="PbH1"/>
    <property type="match status" value="6"/>
</dbReference>
<dbReference type="InterPro" id="IPR011050">
    <property type="entry name" value="Pectin_lyase_fold/virulence"/>
</dbReference>
<name>A0A0F9C6H1_9ZZZZ</name>
<evidence type="ECO:0000256" key="1">
    <source>
        <dbReference type="SAM" id="Phobius"/>
    </source>
</evidence>
<sequence>MKKSVYGLLLIYVGMVFLSSIQGIPNENNIEIDNVPQLSSYTVLDHRVHINDNWTETKAVYSWITGNGTQSDPYIIDNISIDMRNFPNYTFCSVIGVCEDYTGPAIIIENTVNYFIIQNSIISYAGGYHIPTSGIFINDARNGILLNNTFYHDYRGIYIRDSEFIQVLNNTIFGAHYEPFYGKGDAIRVYDSIDITIQHNYIEDHYSGIVVRNAAKNIIVDNNTIINYVYGSTTTSERGIFFKFVNNSAITNNTLFGMAITEHIPESSSLLRTSDNNNNMIQLDECYNILVAGNKFYDENGVLIVSDDSVNDGVDSIPGFLLSIAAFISIITTVIIIQKIRKR</sequence>
<proteinExistence type="predicted"/>
<dbReference type="NCBIfam" id="TIGR03804">
    <property type="entry name" value="para_beta_helix"/>
    <property type="match status" value="1"/>
</dbReference>
<dbReference type="InterPro" id="IPR022441">
    <property type="entry name" value="Para_beta_helix_rpt-2"/>
</dbReference>
<gene>
    <name evidence="3" type="ORF">LCGC14_2362480</name>
</gene>
<comment type="caution">
    <text evidence="3">The sequence shown here is derived from an EMBL/GenBank/DDBJ whole genome shotgun (WGS) entry which is preliminary data.</text>
</comment>
<feature type="transmembrane region" description="Helical" evidence="1">
    <location>
        <begin position="317"/>
        <end position="337"/>
    </location>
</feature>
<keyword evidence="1" id="KW-0812">Transmembrane</keyword>
<evidence type="ECO:0000313" key="3">
    <source>
        <dbReference type="EMBL" id="KKL44759.1"/>
    </source>
</evidence>
<dbReference type="InterPro" id="IPR012334">
    <property type="entry name" value="Pectin_lyas_fold"/>
</dbReference>
<accession>A0A0F9C6H1</accession>
<organism evidence="3">
    <name type="scientific">marine sediment metagenome</name>
    <dbReference type="NCBI Taxonomy" id="412755"/>
    <lineage>
        <taxon>unclassified sequences</taxon>
        <taxon>metagenomes</taxon>
        <taxon>ecological metagenomes</taxon>
    </lineage>
</organism>
<keyword evidence="1" id="KW-1133">Transmembrane helix</keyword>
<dbReference type="EMBL" id="LAZR01034643">
    <property type="protein sequence ID" value="KKL44759.1"/>
    <property type="molecule type" value="Genomic_DNA"/>
</dbReference>
<evidence type="ECO:0000259" key="2">
    <source>
        <dbReference type="Pfam" id="PF13229"/>
    </source>
</evidence>
<reference evidence="3" key="1">
    <citation type="journal article" date="2015" name="Nature">
        <title>Complex archaea that bridge the gap between prokaryotes and eukaryotes.</title>
        <authorList>
            <person name="Spang A."/>
            <person name="Saw J.H."/>
            <person name="Jorgensen S.L."/>
            <person name="Zaremba-Niedzwiedzka K."/>
            <person name="Martijn J."/>
            <person name="Lind A.E."/>
            <person name="van Eijk R."/>
            <person name="Schleper C."/>
            <person name="Guy L."/>
            <person name="Ettema T.J."/>
        </authorList>
    </citation>
    <scope>NUCLEOTIDE SEQUENCE</scope>
</reference>
<keyword evidence="1" id="KW-0472">Membrane</keyword>
<dbReference type="InterPro" id="IPR039448">
    <property type="entry name" value="Beta_helix"/>
</dbReference>
<protein>
    <recommendedName>
        <fullName evidence="2">Right handed beta helix domain-containing protein</fullName>
    </recommendedName>
</protein>
<dbReference type="Gene3D" id="2.160.20.10">
    <property type="entry name" value="Single-stranded right-handed beta-helix, Pectin lyase-like"/>
    <property type="match status" value="1"/>
</dbReference>
<dbReference type="SUPFAM" id="SSF51126">
    <property type="entry name" value="Pectin lyase-like"/>
    <property type="match status" value="1"/>
</dbReference>
<dbReference type="AlphaFoldDB" id="A0A0F9C6H1"/>
<dbReference type="Pfam" id="PF13229">
    <property type="entry name" value="Beta_helix"/>
    <property type="match status" value="1"/>
</dbReference>